<evidence type="ECO:0000313" key="5">
    <source>
        <dbReference type="EMBL" id="QEG23442.1"/>
    </source>
</evidence>
<dbReference type="PANTHER" id="PTHR43808:SF31">
    <property type="entry name" value="N-ACETYL-L-CITRULLINE DEACETYLASE"/>
    <property type="match status" value="1"/>
</dbReference>
<dbReference type="InterPro" id="IPR002933">
    <property type="entry name" value="Peptidase_M20"/>
</dbReference>
<keyword evidence="3" id="KW-0170">Cobalt</keyword>
<dbReference type="KEGG" id="mff:MFFC18_33410"/>
<dbReference type="Pfam" id="PF01546">
    <property type="entry name" value="Peptidase_M20"/>
    <property type="match status" value="1"/>
</dbReference>
<evidence type="ECO:0000313" key="6">
    <source>
        <dbReference type="Proteomes" id="UP000322214"/>
    </source>
</evidence>
<dbReference type="Gene3D" id="3.30.70.360">
    <property type="match status" value="1"/>
</dbReference>
<gene>
    <name evidence="5" type="primary">argE</name>
    <name evidence="5" type="ORF">MFFC18_33410</name>
</gene>
<keyword evidence="1" id="KW-0479">Metal-binding</keyword>
<dbReference type="InterPro" id="IPR036264">
    <property type="entry name" value="Bact_exopeptidase_dim_dom"/>
</dbReference>
<dbReference type="PANTHER" id="PTHR43808">
    <property type="entry name" value="ACETYLORNITHINE DEACETYLASE"/>
    <property type="match status" value="1"/>
</dbReference>
<proteinExistence type="predicted"/>
<sequence length="381" mass="42826">MNSLRSMKALRYAKRLIGFDSTSHLSNRSIAKYLEMKLTKHGFVVEVVEYEDANKQRKVNLVAKKGNGTGGLGYFAHSDVVPAENWFTDKFTPFQPAIARERLYGRGSCDMKGSISCMLAAAQRVSWDDLKQPFYFCVTADEEVGFHGAQCVAENSKLYREMVDGGTKGIIGEPTLLEIVHAHKGSVEIVAKSKGKLGHSSTHVHDNANLAMIPFLTEMKAIFDETETEDKWRNELFDPPTLSLNILMKDNSPARNITPSRSTATVYLRSMPAIDHEPLLRRAAEVAEANDVRLKVMRQAEPFFVDPSSEYVEEMLKIVHKKRPRTVSYGTDGGVFSEIEEKIVCGPGSIEQAHTANEWISLEQLDRGTEVFEKMIRRWCC</sequence>
<evidence type="ECO:0000256" key="3">
    <source>
        <dbReference type="ARBA" id="ARBA00023285"/>
    </source>
</evidence>
<keyword evidence="2 5" id="KW-0378">Hydrolase</keyword>
<dbReference type="Gene3D" id="3.40.630.10">
    <property type="entry name" value="Zn peptidases"/>
    <property type="match status" value="1"/>
</dbReference>
<feature type="domain" description="Peptidase M20 dimerisation" evidence="4">
    <location>
        <begin position="182"/>
        <end position="290"/>
    </location>
</feature>
<dbReference type="InterPro" id="IPR011650">
    <property type="entry name" value="Peptidase_M20_dimer"/>
</dbReference>
<accession>A0A5B9PEY2</accession>
<evidence type="ECO:0000256" key="2">
    <source>
        <dbReference type="ARBA" id="ARBA00022801"/>
    </source>
</evidence>
<evidence type="ECO:0000259" key="4">
    <source>
        <dbReference type="Pfam" id="PF07687"/>
    </source>
</evidence>
<keyword evidence="6" id="KW-1185">Reference proteome</keyword>
<dbReference type="SUPFAM" id="SSF55031">
    <property type="entry name" value="Bacterial exopeptidase dimerisation domain"/>
    <property type="match status" value="1"/>
</dbReference>
<dbReference type="GO" id="GO:0006526">
    <property type="term" value="P:L-arginine biosynthetic process"/>
    <property type="evidence" value="ECO:0007669"/>
    <property type="project" value="TreeGrafter"/>
</dbReference>
<dbReference type="Proteomes" id="UP000322214">
    <property type="component" value="Chromosome"/>
</dbReference>
<dbReference type="AlphaFoldDB" id="A0A5B9PEY2"/>
<protein>
    <submittedName>
        <fullName evidence="5">Acetylornithine deacetylase</fullName>
        <ecNumber evidence="5">3.5.1.16</ecNumber>
    </submittedName>
</protein>
<dbReference type="RefSeq" id="WP_202907479.1">
    <property type="nucleotide sequence ID" value="NZ_CP042912.1"/>
</dbReference>
<dbReference type="STRING" id="980251.GCA_001642875_02733"/>
<dbReference type="EC" id="3.5.1.16" evidence="5"/>
<name>A0A5B9PEY2_9BACT</name>
<evidence type="ECO:0000256" key="1">
    <source>
        <dbReference type="ARBA" id="ARBA00022723"/>
    </source>
</evidence>
<dbReference type="EMBL" id="CP042912">
    <property type="protein sequence ID" value="QEG23442.1"/>
    <property type="molecule type" value="Genomic_DNA"/>
</dbReference>
<dbReference type="GO" id="GO:0008777">
    <property type="term" value="F:acetylornithine deacetylase activity"/>
    <property type="evidence" value="ECO:0007669"/>
    <property type="project" value="UniProtKB-EC"/>
</dbReference>
<reference evidence="5 6" key="1">
    <citation type="submission" date="2019-08" db="EMBL/GenBank/DDBJ databases">
        <title>Deep-cultivation of Planctomycetes and their phenomic and genomic characterization uncovers novel biology.</title>
        <authorList>
            <person name="Wiegand S."/>
            <person name="Jogler M."/>
            <person name="Boedeker C."/>
            <person name="Pinto D."/>
            <person name="Vollmers J."/>
            <person name="Rivas-Marin E."/>
            <person name="Kohn T."/>
            <person name="Peeters S.H."/>
            <person name="Heuer A."/>
            <person name="Rast P."/>
            <person name="Oberbeckmann S."/>
            <person name="Bunk B."/>
            <person name="Jeske O."/>
            <person name="Meyerdierks A."/>
            <person name="Storesund J.E."/>
            <person name="Kallscheuer N."/>
            <person name="Luecker S."/>
            <person name="Lage O.M."/>
            <person name="Pohl T."/>
            <person name="Merkel B.J."/>
            <person name="Hornburger P."/>
            <person name="Mueller R.-W."/>
            <person name="Bruemmer F."/>
            <person name="Labrenz M."/>
            <person name="Spormann A.M."/>
            <person name="Op den Camp H."/>
            <person name="Overmann J."/>
            <person name="Amann R."/>
            <person name="Jetten M.S.M."/>
            <person name="Mascher T."/>
            <person name="Medema M.H."/>
            <person name="Devos D.P."/>
            <person name="Kaster A.-K."/>
            <person name="Ovreas L."/>
            <person name="Rohde M."/>
            <person name="Galperin M.Y."/>
            <person name="Jogler C."/>
        </authorList>
    </citation>
    <scope>NUCLEOTIDE SEQUENCE [LARGE SCALE GENOMIC DNA]</scope>
    <source>
        <strain evidence="5 6">FC18</strain>
    </source>
</reference>
<dbReference type="InterPro" id="IPR050072">
    <property type="entry name" value="Peptidase_M20A"/>
</dbReference>
<dbReference type="GO" id="GO:0046872">
    <property type="term" value="F:metal ion binding"/>
    <property type="evidence" value="ECO:0007669"/>
    <property type="project" value="UniProtKB-KW"/>
</dbReference>
<organism evidence="5 6">
    <name type="scientific">Mariniblastus fucicola</name>
    <dbReference type="NCBI Taxonomy" id="980251"/>
    <lineage>
        <taxon>Bacteria</taxon>
        <taxon>Pseudomonadati</taxon>
        <taxon>Planctomycetota</taxon>
        <taxon>Planctomycetia</taxon>
        <taxon>Pirellulales</taxon>
        <taxon>Pirellulaceae</taxon>
        <taxon>Mariniblastus</taxon>
    </lineage>
</organism>
<dbReference type="Pfam" id="PF07687">
    <property type="entry name" value="M20_dimer"/>
    <property type="match status" value="1"/>
</dbReference>
<dbReference type="SUPFAM" id="SSF53187">
    <property type="entry name" value="Zn-dependent exopeptidases"/>
    <property type="match status" value="1"/>
</dbReference>